<protein>
    <submittedName>
        <fullName evidence="1">Uncharacterized protein</fullName>
    </submittedName>
</protein>
<reference evidence="1" key="2">
    <citation type="submission" date="2020-08" db="EMBL/GenBank/DDBJ databases">
        <authorList>
            <person name="Chen M."/>
            <person name="Teng W."/>
            <person name="Zhao L."/>
            <person name="Hu C."/>
            <person name="Zhou Y."/>
            <person name="Han B."/>
            <person name="Song L."/>
            <person name="Shu W."/>
        </authorList>
    </citation>
    <scope>NUCLEOTIDE SEQUENCE</scope>
    <source>
        <strain evidence="1">FACHB-1375</strain>
    </source>
</reference>
<evidence type="ECO:0000313" key="2">
    <source>
        <dbReference type="Proteomes" id="UP000641646"/>
    </source>
</evidence>
<evidence type="ECO:0000313" key="1">
    <source>
        <dbReference type="EMBL" id="MBD2186303.1"/>
    </source>
</evidence>
<organism evidence="1 2">
    <name type="scientific">Aerosakkonema funiforme FACHB-1375</name>
    <dbReference type="NCBI Taxonomy" id="2949571"/>
    <lineage>
        <taxon>Bacteria</taxon>
        <taxon>Bacillati</taxon>
        <taxon>Cyanobacteriota</taxon>
        <taxon>Cyanophyceae</taxon>
        <taxon>Oscillatoriophycideae</taxon>
        <taxon>Aerosakkonematales</taxon>
        <taxon>Aerosakkonemataceae</taxon>
        <taxon>Aerosakkonema</taxon>
    </lineage>
</organism>
<name>A0A926VN76_9CYAN</name>
<keyword evidence="2" id="KW-1185">Reference proteome</keyword>
<dbReference type="AlphaFoldDB" id="A0A926VN76"/>
<sequence length="84" mass="9498">MAKIELDIDEATLARVNWLSKVHNCTKDELIVEAVRQMAVAEVDKYPLLGGWEDEPELVDEIMGDIMKDRSAHPLNQKFGQSTT</sequence>
<dbReference type="Proteomes" id="UP000641646">
    <property type="component" value="Unassembled WGS sequence"/>
</dbReference>
<reference evidence="1" key="1">
    <citation type="journal article" date="2015" name="ISME J.">
        <title>Draft Genome Sequence of Streptomyces incarnatus NRRL8089, which Produces the Nucleoside Antibiotic Sinefungin.</title>
        <authorList>
            <person name="Oshima K."/>
            <person name="Hattori M."/>
            <person name="Shimizu H."/>
            <person name="Fukuda K."/>
            <person name="Nemoto M."/>
            <person name="Inagaki K."/>
            <person name="Tamura T."/>
        </authorList>
    </citation>
    <scope>NUCLEOTIDE SEQUENCE</scope>
    <source>
        <strain evidence="1">FACHB-1375</strain>
    </source>
</reference>
<dbReference type="EMBL" id="JACJPW010000188">
    <property type="protein sequence ID" value="MBD2186303.1"/>
    <property type="molecule type" value="Genomic_DNA"/>
</dbReference>
<dbReference type="RefSeq" id="WP_190475491.1">
    <property type="nucleotide sequence ID" value="NZ_JACJPW010000188.1"/>
</dbReference>
<gene>
    <name evidence="1" type="ORF">H6G03_35505</name>
</gene>
<accession>A0A926VN76</accession>
<comment type="caution">
    <text evidence="1">The sequence shown here is derived from an EMBL/GenBank/DDBJ whole genome shotgun (WGS) entry which is preliminary data.</text>
</comment>
<proteinExistence type="predicted"/>